<name>A0AAW2WHW0_SESRA</name>
<reference evidence="4" key="1">
    <citation type="submission" date="2020-06" db="EMBL/GenBank/DDBJ databases">
        <authorList>
            <person name="Li T."/>
            <person name="Hu X."/>
            <person name="Zhang T."/>
            <person name="Song X."/>
            <person name="Zhang H."/>
            <person name="Dai N."/>
            <person name="Sheng W."/>
            <person name="Hou X."/>
            <person name="Wei L."/>
        </authorList>
    </citation>
    <scope>NUCLEOTIDE SEQUENCE</scope>
    <source>
        <strain evidence="4">G02</strain>
        <tissue evidence="4">Leaf</tissue>
    </source>
</reference>
<feature type="transmembrane region" description="Helical" evidence="3">
    <location>
        <begin position="280"/>
        <end position="304"/>
    </location>
</feature>
<keyword evidence="3" id="KW-0472">Membrane</keyword>
<dbReference type="PANTHER" id="PTHR24223">
    <property type="entry name" value="ATP-BINDING CASSETTE SUB-FAMILY C"/>
    <property type="match status" value="1"/>
</dbReference>
<keyword evidence="3" id="KW-1133">Transmembrane helix</keyword>
<dbReference type="InterPro" id="IPR050173">
    <property type="entry name" value="ABC_transporter_C-like"/>
</dbReference>
<feature type="transmembrane region" description="Helical" evidence="3">
    <location>
        <begin position="155"/>
        <end position="173"/>
    </location>
</feature>
<evidence type="ECO:0000313" key="4">
    <source>
        <dbReference type="EMBL" id="KAL0441430.1"/>
    </source>
</evidence>
<dbReference type="EMBL" id="JACGWJ010000001">
    <property type="protein sequence ID" value="KAL0441430.1"/>
    <property type="molecule type" value="Genomic_DNA"/>
</dbReference>
<gene>
    <name evidence="4" type="ORF">Sradi_0081900</name>
</gene>
<evidence type="ECO:0000256" key="3">
    <source>
        <dbReference type="SAM" id="Phobius"/>
    </source>
</evidence>
<keyword evidence="1" id="KW-0547">Nucleotide-binding</keyword>
<keyword evidence="2" id="KW-0067">ATP-binding</keyword>
<dbReference type="GO" id="GO:0042626">
    <property type="term" value="F:ATPase-coupled transmembrane transporter activity"/>
    <property type="evidence" value="ECO:0007669"/>
    <property type="project" value="TreeGrafter"/>
</dbReference>
<feature type="transmembrane region" description="Helical" evidence="3">
    <location>
        <begin position="97"/>
        <end position="116"/>
    </location>
</feature>
<protein>
    <submittedName>
        <fullName evidence="4">ABC transporter C family member 6</fullName>
    </submittedName>
</protein>
<dbReference type="AlphaFoldDB" id="A0AAW2WHW0"/>
<reference evidence="4" key="2">
    <citation type="journal article" date="2024" name="Plant">
        <title>Genomic evolution and insights into agronomic trait innovations of Sesamum species.</title>
        <authorList>
            <person name="Miao H."/>
            <person name="Wang L."/>
            <person name="Qu L."/>
            <person name="Liu H."/>
            <person name="Sun Y."/>
            <person name="Le M."/>
            <person name="Wang Q."/>
            <person name="Wei S."/>
            <person name="Zheng Y."/>
            <person name="Lin W."/>
            <person name="Duan Y."/>
            <person name="Cao H."/>
            <person name="Xiong S."/>
            <person name="Wang X."/>
            <person name="Wei L."/>
            <person name="Li C."/>
            <person name="Ma Q."/>
            <person name="Ju M."/>
            <person name="Zhao R."/>
            <person name="Li G."/>
            <person name="Mu C."/>
            <person name="Tian Q."/>
            <person name="Mei H."/>
            <person name="Zhang T."/>
            <person name="Gao T."/>
            <person name="Zhang H."/>
        </authorList>
    </citation>
    <scope>NUCLEOTIDE SEQUENCE</scope>
    <source>
        <strain evidence="4">G02</strain>
    </source>
</reference>
<comment type="caution">
    <text evidence="4">The sequence shown here is derived from an EMBL/GenBank/DDBJ whole genome shotgun (WGS) entry which is preliminary data.</text>
</comment>
<feature type="transmembrane region" description="Helical" evidence="3">
    <location>
        <begin position="29"/>
        <end position="49"/>
    </location>
</feature>
<dbReference type="GO" id="GO:0016020">
    <property type="term" value="C:membrane"/>
    <property type="evidence" value="ECO:0007669"/>
    <property type="project" value="TreeGrafter"/>
</dbReference>
<evidence type="ECO:0000256" key="1">
    <source>
        <dbReference type="ARBA" id="ARBA00022741"/>
    </source>
</evidence>
<organism evidence="4">
    <name type="scientific">Sesamum radiatum</name>
    <name type="common">Black benniseed</name>
    <dbReference type="NCBI Taxonomy" id="300843"/>
    <lineage>
        <taxon>Eukaryota</taxon>
        <taxon>Viridiplantae</taxon>
        <taxon>Streptophyta</taxon>
        <taxon>Embryophyta</taxon>
        <taxon>Tracheophyta</taxon>
        <taxon>Spermatophyta</taxon>
        <taxon>Magnoliopsida</taxon>
        <taxon>eudicotyledons</taxon>
        <taxon>Gunneridae</taxon>
        <taxon>Pentapetalae</taxon>
        <taxon>asterids</taxon>
        <taxon>lamiids</taxon>
        <taxon>Lamiales</taxon>
        <taxon>Pedaliaceae</taxon>
        <taxon>Sesamum</taxon>
    </lineage>
</organism>
<dbReference type="GO" id="GO:0005524">
    <property type="term" value="F:ATP binding"/>
    <property type="evidence" value="ECO:0007669"/>
    <property type="project" value="UniProtKB-KW"/>
</dbReference>
<feature type="transmembrane region" description="Helical" evidence="3">
    <location>
        <begin position="128"/>
        <end position="149"/>
    </location>
</feature>
<accession>A0AAW2WHW0</accession>
<feature type="transmembrane region" description="Helical" evidence="3">
    <location>
        <begin position="319"/>
        <end position="343"/>
    </location>
</feature>
<keyword evidence="3" id="KW-0812">Transmembrane</keyword>
<evidence type="ECO:0000256" key="2">
    <source>
        <dbReference type="ARBA" id="ARBA00022840"/>
    </source>
</evidence>
<proteinExistence type="predicted"/>
<feature type="transmembrane region" description="Helical" evidence="3">
    <location>
        <begin position="61"/>
        <end position="85"/>
    </location>
</feature>
<dbReference type="PANTHER" id="PTHR24223:SF108">
    <property type="entry name" value="ABC TRANSPORTER C FAMILY MEMBER 8"/>
    <property type="match status" value="1"/>
</dbReference>
<sequence length="439" mass="49156">MGSWSREAGKISVLHGGILEMGSSADFRTVLDCLNVFVAVVFYVVLIVMRKSSSRESRRDWFKVAVSGGCALVSLEYFGIVVYALIVEGKELSHLKWLVFFARGLIWITLSISVLVRGSKGIALLKYVWWIVFFLFSALNVVELVKLHRIQILEVAPWLVNLLLFVCGLKNLYEIVSQPALDNSFLEPLLVEESEKECAGLSQASFLSKLSFSWINPLLRLGNTKPLSLDDIPSLGFEDGALMAYGKFNDAWCVLEKEKGVNGSKNFAVWAIAKVHWRSLVLAGSLVFFRTIAVVATPLLLYAFVRYSNLEMKNLKEGVSLVGCFGVFEGCRLFVLSAFLFLLQKNWNEDEISSDGSCLPEAAQALERWETKALNWGDCELYCSRCLSNGRISSVVACRVGFSSSDFSGYSCSFWSRGPWRGSWPSTIHYLWSHQRAVC</sequence>